<keyword evidence="3" id="KW-1185">Reference proteome</keyword>
<keyword evidence="1" id="KW-0812">Transmembrane</keyword>
<reference evidence="2 3" key="1">
    <citation type="submission" date="2019-07" db="EMBL/GenBank/DDBJ databases">
        <authorList>
            <person name="Zhou L.-Y."/>
        </authorList>
    </citation>
    <scope>NUCLEOTIDE SEQUENCE [LARGE SCALE GENOMIC DNA]</scope>
    <source>
        <strain evidence="2 3">YIM 101269</strain>
    </source>
</reference>
<dbReference type="EMBL" id="VKKG01000003">
    <property type="protein sequence ID" value="TRY18043.1"/>
    <property type="molecule type" value="Genomic_DNA"/>
</dbReference>
<name>A0A553K023_9ACTN</name>
<sequence length="433" mass="46667">MEGTWGRTLFLDGVVMPGVHRGADASAVLQRLRHRNVLGSVGRQSSDAETISQGVHPSRFPLLLCIAATPDLRVLLHTPGGVHPGPHVSVLAADLAEATQCGVEVAGHRESAPPPRFASPSSEQFSRAETAPLPEPEFLAPAVATHDEPRPTAVVVLSRGPIDTMTYLAGVAGAALDLSRSGSWWVARFPEAPPALHKVNWGERDLPVLVLSNHLGARHVSLLADEGVLPGPFTLTRLPDMRVPYSGEELSPEASRITTVLTNMALQPGSQVLGLLQHPSFGHCEARFVAAAVQSAADEGWFSRVLASLGIPTLAGEVFEGAEPPDSFRFNPGGFFNMLQQYQRFDREVEVIPGRPWHNAMARQPWLHAALTASRLLLGLVVAALAVWSGLSWWGIAVVVLMLLNAWDAVATFRTVAFRLERRREPGREVSPG</sequence>
<evidence type="ECO:0000313" key="3">
    <source>
        <dbReference type="Proteomes" id="UP000317638"/>
    </source>
</evidence>
<dbReference type="AlphaFoldDB" id="A0A553K023"/>
<dbReference type="Proteomes" id="UP000317638">
    <property type="component" value="Unassembled WGS sequence"/>
</dbReference>
<gene>
    <name evidence="2" type="ORF">FOJ82_08250</name>
</gene>
<dbReference type="RefSeq" id="WP_143938019.1">
    <property type="nucleotide sequence ID" value="NZ_VKKG01000003.1"/>
</dbReference>
<organism evidence="2 3">
    <name type="scientific">Tessaracoccus rhinocerotis</name>
    <dbReference type="NCBI Taxonomy" id="1689449"/>
    <lineage>
        <taxon>Bacteria</taxon>
        <taxon>Bacillati</taxon>
        <taxon>Actinomycetota</taxon>
        <taxon>Actinomycetes</taxon>
        <taxon>Propionibacteriales</taxon>
        <taxon>Propionibacteriaceae</taxon>
        <taxon>Tessaracoccus</taxon>
    </lineage>
</organism>
<proteinExistence type="predicted"/>
<keyword evidence="1" id="KW-1133">Transmembrane helix</keyword>
<keyword evidence="1" id="KW-0472">Membrane</keyword>
<evidence type="ECO:0000313" key="2">
    <source>
        <dbReference type="EMBL" id="TRY18043.1"/>
    </source>
</evidence>
<feature type="transmembrane region" description="Helical" evidence="1">
    <location>
        <begin position="393"/>
        <end position="413"/>
    </location>
</feature>
<comment type="caution">
    <text evidence="2">The sequence shown here is derived from an EMBL/GenBank/DDBJ whole genome shotgun (WGS) entry which is preliminary data.</text>
</comment>
<protein>
    <submittedName>
        <fullName evidence="2">Uncharacterized protein</fullName>
    </submittedName>
</protein>
<evidence type="ECO:0000256" key="1">
    <source>
        <dbReference type="SAM" id="Phobius"/>
    </source>
</evidence>
<accession>A0A553K023</accession>
<dbReference type="OrthoDB" id="4168643at2"/>